<evidence type="ECO:0000256" key="1">
    <source>
        <dbReference type="ARBA" id="ARBA00022729"/>
    </source>
</evidence>
<dbReference type="SMART" id="SM00231">
    <property type="entry name" value="FA58C"/>
    <property type="match status" value="1"/>
</dbReference>
<reference evidence="5" key="1">
    <citation type="submission" date="2023-07" db="EMBL/GenBank/DDBJ databases">
        <title>Genome content predicts the carbon catabolic preferences of heterotrophic bacteria.</title>
        <authorList>
            <person name="Gralka M."/>
        </authorList>
    </citation>
    <scope>NUCLEOTIDE SEQUENCE</scope>
    <source>
        <strain evidence="5">I3M17_2</strain>
    </source>
</reference>
<dbReference type="InterPro" id="IPR005084">
    <property type="entry name" value="CBM6"/>
</dbReference>
<dbReference type="PROSITE" id="PS50022">
    <property type="entry name" value="FA58C_3"/>
    <property type="match status" value="1"/>
</dbReference>
<feature type="signal peptide" evidence="2">
    <location>
        <begin position="1"/>
        <end position="19"/>
    </location>
</feature>
<keyword evidence="1 2" id="KW-0732">Signal</keyword>
<protein>
    <submittedName>
        <fullName evidence="5">Carbohydrate-binding protein</fullName>
    </submittedName>
</protein>
<dbReference type="InterPro" id="IPR000421">
    <property type="entry name" value="FA58C"/>
</dbReference>
<evidence type="ECO:0000256" key="2">
    <source>
        <dbReference type="SAM" id="SignalP"/>
    </source>
</evidence>
<dbReference type="SUPFAM" id="SSF49785">
    <property type="entry name" value="Galactose-binding domain-like"/>
    <property type="match status" value="2"/>
</dbReference>
<feature type="domain" description="F5/8 type C" evidence="3">
    <location>
        <begin position="770"/>
        <end position="913"/>
    </location>
</feature>
<evidence type="ECO:0000259" key="4">
    <source>
        <dbReference type="PROSITE" id="PS51175"/>
    </source>
</evidence>
<name>A0AAW7X4J0_9GAMM</name>
<dbReference type="Proteomes" id="UP001169760">
    <property type="component" value="Unassembled WGS sequence"/>
</dbReference>
<dbReference type="CDD" id="cd04084">
    <property type="entry name" value="CBM6_xylanase-like"/>
    <property type="match status" value="1"/>
</dbReference>
<feature type="chain" id="PRO_5043420554" evidence="2">
    <location>
        <begin position="20"/>
        <end position="913"/>
    </location>
</feature>
<dbReference type="Pfam" id="PF00754">
    <property type="entry name" value="F5_F8_type_C"/>
    <property type="match status" value="1"/>
</dbReference>
<dbReference type="InterPro" id="IPR008979">
    <property type="entry name" value="Galactose-bd-like_sf"/>
</dbReference>
<dbReference type="SMART" id="SM00606">
    <property type="entry name" value="CBD_IV"/>
    <property type="match status" value="1"/>
</dbReference>
<proteinExistence type="predicted"/>
<dbReference type="Pfam" id="PF03422">
    <property type="entry name" value="CBM_6"/>
    <property type="match status" value="1"/>
</dbReference>
<sequence length="913" mass="97857">MKKIVGLILGLLISQVSFAQQTISSLAEFIALQDGSNQNIKMAPGTYHISSETKSLFPGGNWRVNEEGNWPGLLQFSGNNNIFDLTGVTFTFDSTILLEMPSIAHGKLVQLGGSGNVWKGFNLQERPNNGEYGYFHHTSGGAILEVTGANHEFYDLTLKSRFSRPYGLGSIYGKTGSSTGKLPGSSLNKKSGLSINVLDNTYFENTNVDHSGLGHPLVFNGPINNLVFDTVSVIAETRSTNDLIANGVGGTDRNGVPFHVTYNGVEMTGESGKADYLSLFDTHNLNRCQNLDSGNQNAPIKPNFQYSLVEDSFRGYNQGQIGTIEVYNATVVGARSGIALEYASEGMIVDGMTVTGIAGHGVPACGGWNGSNGGEGDSTAYGPPSYSVLKNVRADAAYSTIMEINGNSQDIIADIELLDPSNGYNRPTDSTALALLGGDNHKLRIWKRDNKALTKDLIIKVNNGGTDNLLLCNMTQQPVYVSNNVSNSMIYSVGNIDNDSSSSANNTIVKLSSSTNEPDVCKALASSDNPYTNCNGFDAFSGIEAEGFCDMSGVEIEYSADDGGEQIGYINNGEWLEFKDVNFGDGAASFDARISSKTDGGDIELRLGSPTGSLIGTCSVSGTGSWTVYDTVSCDINSVSGVQDLYLVFTGNNGYLMNINWFKFTEAEDNCYLPWSGDDFSVEKETVNYSSGSIDISCASSVEISMDLEGVGSMEDADYLNVYYTVDGGAQQVISENVNAFAEKTVSVSGIRGSNVEIFANVYTSYAAEVYTISNISVVSEPEVAYSLDVVSIVASADDGNVPANTRDGSLDTRWSAKGDSHWIAYDLGSNKTVEEVGIAFFRGDQRTAAVSIETSTDNTNWETVYTGEQSSSTIAVQTFDVTDSNARYVRIVGYGNSSNTWNSFTEVELIGR</sequence>
<dbReference type="Gene3D" id="2.60.120.260">
    <property type="entry name" value="Galactose-binding domain-like"/>
    <property type="match status" value="2"/>
</dbReference>
<evidence type="ECO:0000313" key="5">
    <source>
        <dbReference type="EMBL" id="MDO6422462.1"/>
    </source>
</evidence>
<dbReference type="AlphaFoldDB" id="A0AAW7X4J0"/>
<organism evidence="5 6">
    <name type="scientific">Saccharophagus degradans</name>
    <dbReference type="NCBI Taxonomy" id="86304"/>
    <lineage>
        <taxon>Bacteria</taxon>
        <taxon>Pseudomonadati</taxon>
        <taxon>Pseudomonadota</taxon>
        <taxon>Gammaproteobacteria</taxon>
        <taxon>Cellvibrionales</taxon>
        <taxon>Cellvibrionaceae</taxon>
        <taxon>Saccharophagus</taxon>
    </lineage>
</organism>
<dbReference type="EMBL" id="JAUOPB010000005">
    <property type="protein sequence ID" value="MDO6422462.1"/>
    <property type="molecule type" value="Genomic_DNA"/>
</dbReference>
<accession>A0AAW7X4J0</accession>
<evidence type="ECO:0000259" key="3">
    <source>
        <dbReference type="PROSITE" id="PS50022"/>
    </source>
</evidence>
<feature type="domain" description="CBM6" evidence="4">
    <location>
        <begin position="541"/>
        <end position="665"/>
    </location>
</feature>
<comment type="caution">
    <text evidence="5">The sequence shown here is derived from an EMBL/GenBank/DDBJ whole genome shotgun (WGS) entry which is preliminary data.</text>
</comment>
<dbReference type="RefSeq" id="WP_303492469.1">
    <property type="nucleotide sequence ID" value="NZ_JAUOPB010000005.1"/>
</dbReference>
<dbReference type="GO" id="GO:0030246">
    <property type="term" value="F:carbohydrate binding"/>
    <property type="evidence" value="ECO:0007669"/>
    <property type="project" value="InterPro"/>
</dbReference>
<evidence type="ECO:0000313" key="6">
    <source>
        <dbReference type="Proteomes" id="UP001169760"/>
    </source>
</evidence>
<gene>
    <name evidence="5" type="ORF">Q4521_08250</name>
</gene>
<dbReference type="PROSITE" id="PS51175">
    <property type="entry name" value="CBM6"/>
    <property type="match status" value="1"/>
</dbReference>
<dbReference type="InterPro" id="IPR006584">
    <property type="entry name" value="Cellulose-bd_IV"/>
</dbReference>